<keyword evidence="3" id="KW-0949">S-adenosyl-L-methionine</keyword>
<dbReference type="Gene3D" id="3.40.50.150">
    <property type="entry name" value="Vaccinia Virus protein VP39"/>
    <property type="match status" value="1"/>
</dbReference>
<keyword evidence="2" id="KW-0808">Transferase</keyword>
<dbReference type="EMBL" id="DF933807">
    <property type="protein sequence ID" value="GAM33558.1"/>
    <property type="molecule type" value="Genomic_DNA"/>
</dbReference>
<evidence type="ECO:0000313" key="7">
    <source>
        <dbReference type="EMBL" id="GAM33558.1"/>
    </source>
</evidence>
<name>A0A0B8MXZ0_TALPI</name>
<keyword evidence="8" id="KW-1185">Reference proteome</keyword>
<dbReference type="SUPFAM" id="SSF46785">
    <property type="entry name" value="Winged helix' DNA-binding domain"/>
    <property type="match status" value="1"/>
</dbReference>
<evidence type="ECO:0000256" key="4">
    <source>
        <dbReference type="ARBA" id="ARBA00038277"/>
    </source>
</evidence>
<dbReference type="PANTHER" id="PTHR43712">
    <property type="entry name" value="PUTATIVE (AFU_ORTHOLOGUE AFUA_4G14580)-RELATED"/>
    <property type="match status" value="1"/>
</dbReference>
<dbReference type="GO" id="GO:0032259">
    <property type="term" value="P:methylation"/>
    <property type="evidence" value="ECO:0007669"/>
    <property type="project" value="UniProtKB-KW"/>
</dbReference>
<dbReference type="InterPro" id="IPR001077">
    <property type="entry name" value="COMT_C"/>
</dbReference>
<dbReference type="AlphaFoldDB" id="A0A0B8MXZ0"/>
<organism evidence="7 8">
    <name type="scientific">Talaromyces pinophilus</name>
    <name type="common">Penicillium pinophilum</name>
    <dbReference type="NCBI Taxonomy" id="128442"/>
    <lineage>
        <taxon>Eukaryota</taxon>
        <taxon>Fungi</taxon>
        <taxon>Dikarya</taxon>
        <taxon>Ascomycota</taxon>
        <taxon>Pezizomycotina</taxon>
        <taxon>Eurotiomycetes</taxon>
        <taxon>Eurotiomycetidae</taxon>
        <taxon>Eurotiales</taxon>
        <taxon>Trichocomaceae</taxon>
        <taxon>Talaromyces</taxon>
        <taxon>Talaromyces sect. Talaromyces</taxon>
    </lineage>
</organism>
<sequence length="421" mass="47372">MANPIIDLAAQISNAAKAIADFMVSNSHPQPSFDVDAPQSFPSAPKDILDARQQLLDASQTIRELLLGPAEYLRWFSCGHHDMSSLRWIYHFKIAEAVPLDRPISYAQLAKERSVDEDLLKRILRHAMTNRIFYEPESGLVAHTCVSALLVRSKSLNDWVGYTLEETYPSSAKLVEVHEKHGNSQKPSESAYSIAFNTDEPLFVHLTKFPDRERRFANTMIEMTSTEGYSVHHLVDGYKWEDIGNATVVDVGGSTGHACIAIAETKAPEATFIIQDLSTVIEQGAKALPRGLESRFTFQEHDFFTQQPVSASIYLLRFILHDHPDSVSKQIIQNIVPAMKNGSRLIINDTVIAEPNTLPRSEERKSRTMDLEMMTMFNARERPLADWVKLCSDADNRLKLQSVSRPEGSVLSVMEFILDDQ</sequence>
<keyword evidence="1" id="KW-0489">Methyltransferase</keyword>
<evidence type="ECO:0000256" key="3">
    <source>
        <dbReference type="ARBA" id="ARBA00022691"/>
    </source>
</evidence>
<dbReference type="Proteomes" id="UP000053095">
    <property type="component" value="Unassembled WGS sequence"/>
</dbReference>
<evidence type="ECO:0000256" key="2">
    <source>
        <dbReference type="ARBA" id="ARBA00022679"/>
    </source>
</evidence>
<protein>
    <submittedName>
        <fullName evidence="7">Uncharacterized protein</fullName>
    </submittedName>
</protein>
<evidence type="ECO:0000259" key="5">
    <source>
        <dbReference type="Pfam" id="PF00891"/>
    </source>
</evidence>
<feature type="domain" description="O-methyltransferase C-terminal" evidence="5">
    <location>
        <begin position="191"/>
        <end position="394"/>
    </location>
</feature>
<dbReference type="InterPro" id="IPR029063">
    <property type="entry name" value="SAM-dependent_MTases_sf"/>
</dbReference>
<dbReference type="SUPFAM" id="SSF53335">
    <property type="entry name" value="S-adenosyl-L-methionine-dependent methyltransferases"/>
    <property type="match status" value="1"/>
</dbReference>
<dbReference type="PROSITE" id="PS51683">
    <property type="entry name" value="SAM_OMT_II"/>
    <property type="match status" value="1"/>
</dbReference>
<dbReference type="InterPro" id="IPR016461">
    <property type="entry name" value="COMT-like"/>
</dbReference>
<reference evidence="8" key="1">
    <citation type="journal article" date="2015" name="Genome Announc.">
        <title>Draft genome sequence of Talaromyces cellulolyticus strain Y-94, a source of lignocellulosic biomass-degrading enzymes.</title>
        <authorList>
            <person name="Fujii T."/>
            <person name="Koike H."/>
            <person name="Sawayama S."/>
            <person name="Yano S."/>
            <person name="Inoue H."/>
        </authorList>
    </citation>
    <scope>NUCLEOTIDE SEQUENCE [LARGE SCALE GENOMIC DNA]</scope>
    <source>
        <strain evidence="8">Y-94</strain>
    </source>
</reference>
<dbReference type="Pfam" id="PF08100">
    <property type="entry name" value="Dimerisation"/>
    <property type="match status" value="1"/>
</dbReference>
<dbReference type="GO" id="GO:0008171">
    <property type="term" value="F:O-methyltransferase activity"/>
    <property type="evidence" value="ECO:0007669"/>
    <property type="project" value="InterPro"/>
</dbReference>
<dbReference type="Gene3D" id="1.10.10.10">
    <property type="entry name" value="Winged helix-like DNA-binding domain superfamily/Winged helix DNA-binding domain"/>
    <property type="match status" value="1"/>
</dbReference>
<evidence type="ECO:0000259" key="6">
    <source>
        <dbReference type="Pfam" id="PF08100"/>
    </source>
</evidence>
<comment type="similarity">
    <text evidence="4">Belongs to the class I-like SAM-binding methyltransferase superfamily. Cation-independent O-methyltransferase family.</text>
</comment>
<dbReference type="PANTHER" id="PTHR43712:SF5">
    <property type="entry name" value="O-METHYLTRANSFERASE ASQN-RELATED"/>
    <property type="match status" value="1"/>
</dbReference>
<accession>A0A0B8MXZ0</accession>
<evidence type="ECO:0000256" key="1">
    <source>
        <dbReference type="ARBA" id="ARBA00022603"/>
    </source>
</evidence>
<dbReference type="InterPro" id="IPR012967">
    <property type="entry name" value="COMT_dimerisation"/>
</dbReference>
<gene>
    <name evidence="7" type="ORF">TCE0_011f00536</name>
</gene>
<dbReference type="InterPro" id="IPR036388">
    <property type="entry name" value="WH-like_DNA-bd_sf"/>
</dbReference>
<dbReference type="Pfam" id="PF00891">
    <property type="entry name" value="Methyltransf_2"/>
    <property type="match status" value="1"/>
</dbReference>
<dbReference type="InterPro" id="IPR036390">
    <property type="entry name" value="WH_DNA-bd_sf"/>
</dbReference>
<dbReference type="CDD" id="cd02440">
    <property type="entry name" value="AdoMet_MTases"/>
    <property type="match status" value="1"/>
</dbReference>
<feature type="domain" description="O-methyltransferase dimerisation" evidence="6">
    <location>
        <begin position="79"/>
        <end position="153"/>
    </location>
</feature>
<evidence type="ECO:0000313" key="8">
    <source>
        <dbReference type="Proteomes" id="UP000053095"/>
    </source>
</evidence>
<proteinExistence type="inferred from homology"/>